<feature type="domain" description="DUF4396" evidence="2">
    <location>
        <begin position="92"/>
        <end position="242"/>
    </location>
</feature>
<evidence type="ECO:0000259" key="2">
    <source>
        <dbReference type="Pfam" id="PF14342"/>
    </source>
</evidence>
<feature type="transmembrane region" description="Helical" evidence="1">
    <location>
        <begin position="135"/>
        <end position="157"/>
    </location>
</feature>
<keyword evidence="1" id="KW-0472">Membrane</keyword>
<keyword evidence="1" id="KW-1133">Transmembrane helix</keyword>
<feature type="transmembrane region" description="Helical" evidence="1">
    <location>
        <begin position="87"/>
        <end position="105"/>
    </location>
</feature>
<reference evidence="3 4" key="1">
    <citation type="submission" date="2016-09" db="EMBL/GenBank/DDBJ databases">
        <title>Vagococcus teuberi sp. nov., isolated from the Malian artisanal sour milk fene.</title>
        <authorList>
            <person name="Wullschleger S."/>
            <person name="Seifert C."/>
            <person name="Baumgartner S."/>
            <person name="Lacroix C."/>
            <person name="Bonfoh B."/>
            <person name="Stevens M.J."/>
            <person name="Meile L."/>
        </authorList>
    </citation>
    <scope>NUCLEOTIDE SEQUENCE [LARGE SCALE GENOMIC DNA]</scope>
    <source>
        <strain evidence="3 4">DSM 21459</strain>
    </source>
</reference>
<keyword evidence="1" id="KW-0812">Transmembrane</keyword>
<protein>
    <recommendedName>
        <fullName evidence="2">DUF4396 domain-containing protein</fullName>
    </recommendedName>
</protein>
<evidence type="ECO:0000256" key="1">
    <source>
        <dbReference type="SAM" id="Phobius"/>
    </source>
</evidence>
<proteinExistence type="predicted"/>
<dbReference type="Pfam" id="PF14342">
    <property type="entry name" value="DUF4396"/>
    <property type="match status" value="1"/>
</dbReference>
<dbReference type="STRING" id="519472.BHY08_09590"/>
<dbReference type="RefSeq" id="WP_071457647.1">
    <property type="nucleotide sequence ID" value="NZ_CP017267.1"/>
</dbReference>
<feature type="transmembrane region" description="Helical" evidence="1">
    <location>
        <begin position="112"/>
        <end position="129"/>
    </location>
</feature>
<name>A0A1J0A7X2_9ENTE</name>
<organism evidence="3 4">
    <name type="scientific">Vagococcus teuberi</name>
    <dbReference type="NCBI Taxonomy" id="519472"/>
    <lineage>
        <taxon>Bacteria</taxon>
        <taxon>Bacillati</taxon>
        <taxon>Bacillota</taxon>
        <taxon>Bacilli</taxon>
        <taxon>Lactobacillales</taxon>
        <taxon>Enterococcaceae</taxon>
        <taxon>Vagococcus</taxon>
    </lineage>
</organism>
<keyword evidence="4" id="KW-1185">Reference proteome</keyword>
<feature type="transmembrane region" description="Helical" evidence="1">
    <location>
        <begin position="39"/>
        <end position="58"/>
    </location>
</feature>
<gene>
    <name evidence="3" type="ORF">BHY08_09590</name>
</gene>
<sequence length="245" mass="27783">MLTIPYWLTALSWVSIILASLCFIYIVCDIIKHPQQMKIMTLVWPLTALFGSIIWVIAYKKWGENNSSHEMVMDGSMTMENSMNPKPMAVSVFIGTCHCGAGCSLADLMIEWLLYFFPTLYIFGGYPIIFSQKLFSGFVLAFILALFIGIMFQYFAIVPMKHLSRKEGIVAAIKADTLSLSCWQIGMYITVSLCQLVVFPHYFGGAIPPTSPVFWFMMQIAMLVGFCTAYPMNWFLIKTGVKERM</sequence>
<dbReference type="EMBL" id="CP017267">
    <property type="protein sequence ID" value="APB32038.1"/>
    <property type="molecule type" value="Genomic_DNA"/>
</dbReference>
<feature type="transmembrane region" description="Helical" evidence="1">
    <location>
        <begin position="6"/>
        <end position="27"/>
    </location>
</feature>
<accession>A0A1J0A7X2</accession>
<evidence type="ECO:0000313" key="4">
    <source>
        <dbReference type="Proteomes" id="UP000191200"/>
    </source>
</evidence>
<dbReference type="KEGG" id="vte:BHY08_09590"/>
<dbReference type="InterPro" id="IPR025509">
    <property type="entry name" value="DUF4396"/>
</dbReference>
<evidence type="ECO:0000313" key="3">
    <source>
        <dbReference type="EMBL" id="APB32038.1"/>
    </source>
</evidence>
<dbReference type="Proteomes" id="UP000191200">
    <property type="component" value="Chromosome"/>
</dbReference>
<dbReference type="AlphaFoldDB" id="A0A1J0A7X2"/>
<feature type="transmembrane region" description="Helical" evidence="1">
    <location>
        <begin position="178"/>
        <end position="202"/>
    </location>
</feature>
<feature type="transmembrane region" description="Helical" evidence="1">
    <location>
        <begin position="214"/>
        <end position="237"/>
    </location>
</feature>